<dbReference type="InterPro" id="IPR016024">
    <property type="entry name" value="ARM-type_fold"/>
</dbReference>
<dbReference type="Proteomes" id="UP001148018">
    <property type="component" value="Unassembled WGS sequence"/>
</dbReference>
<dbReference type="GO" id="GO:0005829">
    <property type="term" value="C:cytosol"/>
    <property type="evidence" value="ECO:0007669"/>
    <property type="project" value="TreeGrafter"/>
</dbReference>
<dbReference type="AlphaFoldDB" id="A0A9Q0EB27"/>
<sequence>MDLPLLLGRLRLSSSSSFSSAHTSHLHDDGDSPFPPITEVLSQLQLKLSGTAQSDKRDSEVAVAIGQAEQLFEIADSDWLFSLDDVCDRPSPTSVLVKAYVGVVRALTHAASLPTCEGDGGPPDGLDREVPARSGPVCSALCRLLGRLGPAKGEGREAALHEASHTTGEGPGAATPLLLAAVAPLCCVFSVTHLQEQPWTDARSRESARRLLSSLVAAGGWRDVPHLLMGDEESAGAEGRRGRGTAVFQGVLDVLQPNLTKDLLHQCAAVKLVFSWALLQVSRPSLSQHLHRVTPPSLLLSDDYRPENCILGIRCLHHIVLQTSAAVLDCLLDLLLVLEKPPPVAGPQEVPRGPCRHDDVMRLLLTNMEMEHKVDLRRIYAAVLPKYIHRLGVCVCRHLQRVERVLLSYLEVSDPPEESSRSSSLDALETLLPVAWPRLLCAPVKEKLTNQTSRCLTLLNHCSNGRVQALLQLVDSSCASAPVLRCLETVTMATER</sequence>
<comment type="caution">
    <text evidence="2">The sequence shown here is derived from an EMBL/GenBank/DDBJ whole genome shotgun (WGS) entry which is preliminary data.</text>
</comment>
<keyword evidence="3" id="KW-1185">Reference proteome</keyword>
<accession>A0A9Q0EB27</accession>
<organism evidence="2 3">
    <name type="scientific">Muraenolepis orangiensis</name>
    <name type="common">Patagonian moray cod</name>
    <dbReference type="NCBI Taxonomy" id="630683"/>
    <lineage>
        <taxon>Eukaryota</taxon>
        <taxon>Metazoa</taxon>
        <taxon>Chordata</taxon>
        <taxon>Craniata</taxon>
        <taxon>Vertebrata</taxon>
        <taxon>Euteleostomi</taxon>
        <taxon>Actinopterygii</taxon>
        <taxon>Neopterygii</taxon>
        <taxon>Teleostei</taxon>
        <taxon>Neoteleostei</taxon>
        <taxon>Acanthomorphata</taxon>
        <taxon>Zeiogadaria</taxon>
        <taxon>Gadariae</taxon>
        <taxon>Gadiformes</taxon>
        <taxon>Muraenolepidoidei</taxon>
        <taxon>Muraenolepididae</taxon>
        <taxon>Muraenolepis</taxon>
    </lineage>
</organism>
<dbReference type="PANTHER" id="PTHR32226">
    <property type="entry name" value="TELO2-INTERACTING PROTEIN 2"/>
    <property type="match status" value="1"/>
</dbReference>
<protein>
    <recommendedName>
        <fullName evidence="4">TELO2-interacting protein 2</fullName>
    </recommendedName>
</protein>
<reference evidence="2" key="1">
    <citation type="submission" date="2022-07" db="EMBL/GenBank/DDBJ databases">
        <title>Chromosome-level genome of Muraenolepis orangiensis.</title>
        <authorList>
            <person name="Kim J."/>
        </authorList>
    </citation>
    <scope>NUCLEOTIDE SEQUENCE</scope>
    <source>
        <strain evidence="2">KU_S4_2022</strain>
        <tissue evidence="2">Muscle</tissue>
    </source>
</reference>
<comment type="similarity">
    <text evidence="1">Belongs to the TTI2 family.</text>
</comment>
<evidence type="ECO:0000313" key="3">
    <source>
        <dbReference type="Proteomes" id="UP001148018"/>
    </source>
</evidence>
<dbReference type="GO" id="GO:0005634">
    <property type="term" value="C:nucleus"/>
    <property type="evidence" value="ECO:0007669"/>
    <property type="project" value="TreeGrafter"/>
</dbReference>
<name>A0A9Q0EB27_9TELE</name>
<proteinExistence type="inferred from homology"/>
<dbReference type="PANTHER" id="PTHR32226:SF2">
    <property type="entry name" value="TELO2-INTERACTING PROTEIN 2"/>
    <property type="match status" value="1"/>
</dbReference>
<evidence type="ECO:0000256" key="1">
    <source>
        <dbReference type="ARBA" id="ARBA00034736"/>
    </source>
</evidence>
<dbReference type="EMBL" id="JANIIK010000044">
    <property type="protein sequence ID" value="KAJ3603501.1"/>
    <property type="molecule type" value="Genomic_DNA"/>
</dbReference>
<dbReference type="OrthoDB" id="6417021at2759"/>
<dbReference type="SUPFAM" id="SSF48371">
    <property type="entry name" value="ARM repeat"/>
    <property type="match status" value="1"/>
</dbReference>
<dbReference type="GO" id="GO:0110078">
    <property type="term" value="C:TTT Hsp90 cochaperone complex"/>
    <property type="evidence" value="ECO:0007669"/>
    <property type="project" value="InterPro"/>
</dbReference>
<gene>
    <name evidence="2" type="ORF">NHX12_028246</name>
</gene>
<evidence type="ECO:0008006" key="4">
    <source>
        <dbReference type="Google" id="ProtNLM"/>
    </source>
</evidence>
<evidence type="ECO:0000313" key="2">
    <source>
        <dbReference type="EMBL" id="KAJ3603501.1"/>
    </source>
</evidence>
<dbReference type="InterPro" id="IPR018870">
    <property type="entry name" value="Tti2"/>
</dbReference>